<protein>
    <recommendedName>
        <fullName evidence="5">Histidine kinase</fullName>
    </recommendedName>
</protein>
<feature type="signal peptide" evidence="2">
    <location>
        <begin position="1"/>
        <end position="26"/>
    </location>
</feature>
<keyword evidence="2" id="KW-0732">Signal</keyword>
<feature type="chain" id="PRO_5046084401" description="Histidine kinase" evidence="2">
    <location>
        <begin position="27"/>
        <end position="71"/>
    </location>
</feature>
<evidence type="ECO:0000313" key="3">
    <source>
        <dbReference type="EMBL" id="MFC3265037.1"/>
    </source>
</evidence>
<name>A0ABV7LB17_9HYPH</name>
<comment type="caution">
    <text evidence="3">The sequence shown here is derived from an EMBL/GenBank/DDBJ whole genome shotgun (WGS) entry which is preliminary data.</text>
</comment>
<evidence type="ECO:0008006" key="5">
    <source>
        <dbReference type="Google" id="ProtNLM"/>
    </source>
</evidence>
<proteinExistence type="predicted"/>
<dbReference type="Proteomes" id="UP001595536">
    <property type="component" value="Unassembled WGS sequence"/>
</dbReference>
<sequence>MPTLFRLVCAVAALGAVILAVMTALATLVTPVPREIVAPVRLPAHGSADAPVTARATANDLQHDARRHDAR</sequence>
<gene>
    <name evidence="3" type="ORF">ACFOEX_01510</name>
</gene>
<evidence type="ECO:0000256" key="2">
    <source>
        <dbReference type="SAM" id="SignalP"/>
    </source>
</evidence>
<organism evidence="3 4">
    <name type="scientific">Camelimonas abortus</name>
    <dbReference type="NCBI Taxonomy" id="1017184"/>
    <lineage>
        <taxon>Bacteria</taxon>
        <taxon>Pseudomonadati</taxon>
        <taxon>Pseudomonadota</taxon>
        <taxon>Alphaproteobacteria</taxon>
        <taxon>Hyphomicrobiales</taxon>
        <taxon>Chelatococcaceae</taxon>
        <taxon>Camelimonas</taxon>
    </lineage>
</organism>
<feature type="region of interest" description="Disordered" evidence="1">
    <location>
        <begin position="47"/>
        <end position="71"/>
    </location>
</feature>
<evidence type="ECO:0000256" key="1">
    <source>
        <dbReference type="SAM" id="MobiDB-lite"/>
    </source>
</evidence>
<accession>A0ABV7LB17</accession>
<reference evidence="4" key="1">
    <citation type="journal article" date="2019" name="Int. J. Syst. Evol. Microbiol.">
        <title>The Global Catalogue of Microorganisms (GCM) 10K type strain sequencing project: providing services to taxonomists for standard genome sequencing and annotation.</title>
        <authorList>
            <consortium name="The Broad Institute Genomics Platform"/>
            <consortium name="The Broad Institute Genome Sequencing Center for Infectious Disease"/>
            <person name="Wu L."/>
            <person name="Ma J."/>
        </authorList>
    </citation>
    <scope>NUCLEOTIDE SEQUENCE [LARGE SCALE GENOMIC DNA]</scope>
    <source>
        <strain evidence="4">CCM 7941</strain>
    </source>
</reference>
<dbReference type="RefSeq" id="WP_376832161.1">
    <property type="nucleotide sequence ID" value="NZ_JBHLWR010000006.1"/>
</dbReference>
<dbReference type="EMBL" id="JBHRUV010000008">
    <property type="protein sequence ID" value="MFC3265037.1"/>
    <property type="molecule type" value="Genomic_DNA"/>
</dbReference>
<keyword evidence="4" id="KW-1185">Reference proteome</keyword>
<feature type="compositionally biased region" description="Basic and acidic residues" evidence="1">
    <location>
        <begin position="61"/>
        <end position="71"/>
    </location>
</feature>
<evidence type="ECO:0000313" key="4">
    <source>
        <dbReference type="Proteomes" id="UP001595536"/>
    </source>
</evidence>